<organism evidence="1">
    <name type="scientific">marine sediment metagenome</name>
    <dbReference type="NCBI Taxonomy" id="412755"/>
    <lineage>
        <taxon>unclassified sequences</taxon>
        <taxon>metagenomes</taxon>
        <taxon>ecological metagenomes</taxon>
    </lineage>
</organism>
<accession>X0U7F9</accession>
<feature type="non-terminal residue" evidence="1">
    <location>
        <position position="1"/>
    </location>
</feature>
<name>X0U7F9_9ZZZZ</name>
<sequence>DGINSVSLFEQSLDGQRGLSRQDFREYAVYRDKEQGAGTILAWRDDVRSYVLIGNTEMSQLMNMAQSISAGK</sequence>
<proteinExistence type="predicted"/>
<evidence type="ECO:0000313" key="1">
    <source>
        <dbReference type="EMBL" id="GAF95276.1"/>
    </source>
</evidence>
<comment type="caution">
    <text evidence="1">The sequence shown here is derived from an EMBL/GenBank/DDBJ whole genome shotgun (WGS) entry which is preliminary data.</text>
</comment>
<protein>
    <recommendedName>
        <fullName evidence="2">DUF4367 domain-containing protein</fullName>
    </recommendedName>
</protein>
<dbReference type="AlphaFoldDB" id="X0U7F9"/>
<dbReference type="EMBL" id="BARS01018507">
    <property type="protein sequence ID" value="GAF95276.1"/>
    <property type="molecule type" value="Genomic_DNA"/>
</dbReference>
<gene>
    <name evidence="1" type="ORF">S01H1_30114</name>
</gene>
<reference evidence="1" key="1">
    <citation type="journal article" date="2014" name="Front. Microbiol.">
        <title>High frequency of phylogenetically diverse reductive dehalogenase-homologous genes in deep subseafloor sedimentary metagenomes.</title>
        <authorList>
            <person name="Kawai M."/>
            <person name="Futagami T."/>
            <person name="Toyoda A."/>
            <person name="Takaki Y."/>
            <person name="Nishi S."/>
            <person name="Hori S."/>
            <person name="Arai W."/>
            <person name="Tsubouchi T."/>
            <person name="Morono Y."/>
            <person name="Uchiyama I."/>
            <person name="Ito T."/>
            <person name="Fujiyama A."/>
            <person name="Inagaki F."/>
            <person name="Takami H."/>
        </authorList>
    </citation>
    <scope>NUCLEOTIDE SEQUENCE</scope>
    <source>
        <strain evidence="1">Expedition CK06-06</strain>
    </source>
</reference>
<evidence type="ECO:0008006" key="2">
    <source>
        <dbReference type="Google" id="ProtNLM"/>
    </source>
</evidence>